<dbReference type="InterPro" id="IPR039697">
    <property type="entry name" value="Alcohol_dehydrogenase_Fe"/>
</dbReference>
<dbReference type="HOGENOM" id="CLU_007207_0_0_6"/>
<dbReference type="PATRIC" id="fig|698738.3.peg.1181"/>
<evidence type="ECO:0000256" key="1">
    <source>
        <dbReference type="ARBA" id="ARBA00001962"/>
    </source>
</evidence>
<evidence type="ECO:0000313" key="7">
    <source>
        <dbReference type="EMBL" id="CCK75312.1"/>
    </source>
</evidence>
<dbReference type="FunFam" id="1.20.1090.10:FF:000001">
    <property type="entry name" value="Aldehyde-alcohol dehydrogenase"/>
    <property type="match status" value="1"/>
</dbReference>
<keyword evidence="8" id="KW-1185">Reference proteome</keyword>
<dbReference type="SUPFAM" id="SSF56796">
    <property type="entry name" value="Dehydroquinate synthase-like"/>
    <property type="match status" value="1"/>
</dbReference>
<dbReference type="PANTHER" id="PTHR11496:SF102">
    <property type="entry name" value="ALCOHOL DEHYDROGENASE 4"/>
    <property type="match status" value="1"/>
</dbReference>
<dbReference type="Gene3D" id="1.20.1090.10">
    <property type="entry name" value="Dehydroquinate synthase-like - alpha domain"/>
    <property type="match status" value="1"/>
</dbReference>
<accession>R4YL50</accession>
<dbReference type="Pfam" id="PF00465">
    <property type="entry name" value="Fe-ADH"/>
    <property type="match status" value="1"/>
</dbReference>
<dbReference type="FunFam" id="3.40.50.1970:FF:000003">
    <property type="entry name" value="Alcohol dehydrogenase, iron-containing"/>
    <property type="match status" value="1"/>
</dbReference>
<dbReference type="Gene3D" id="3.40.50.1970">
    <property type="match status" value="1"/>
</dbReference>
<dbReference type="EMBL" id="FO203512">
    <property type="protein sequence ID" value="CCK75312.1"/>
    <property type="molecule type" value="Genomic_DNA"/>
</dbReference>
<evidence type="ECO:0000256" key="3">
    <source>
        <dbReference type="ARBA" id="ARBA00023002"/>
    </source>
</evidence>
<proteinExistence type="inferred from homology"/>
<feature type="domain" description="Fe-containing alcohol dehydrogenase-like C-terminal" evidence="6">
    <location>
        <begin position="216"/>
        <end position="409"/>
    </location>
</feature>
<sequence length="413" mass="43150">MTTSLDASSIDASVITSIITHTVDELTPKNLFNFNSPRQTIVGEGSILKLGTLLQTLNVKHVLIVADEVVYQKGLLASALRCLARANIAVTVFSGIEREPSSDVVEQGVAMLAQSKADFVLGFGGGSAMDAAKAIALLGSCNASLDELTEPGFDQRRTIGLGAVPTTAGTGSEVTDISVIMHADRSKKFIAKNLDLMPDLAVIDPTLMLGLPASVTAATGIDALTHAIEAYVAHGANHLSQALAISAIKVIPHALSIAVGDGTELSARLEMAVASYSAGLSFSNSGLGLVHALSHQVGAQYGVAHGVANGILLPHVMTFNALVCRREYADIARALGATNEGMNERQQCEAGIESVRQLLSDIGLPNSFAEFGLAVEDFGELADATLQDICITTNPRRVTKTDIIQLLQQVANG</sequence>
<dbReference type="InterPro" id="IPR001670">
    <property type="entry name" value="ADH_Fe/GldA"/>
</dbReference>
<protein>
    <submittedName>
        <fullName evidence="7">Iron-containing alcohol dehydrogenase</fullName>
        <ecNumber evidence="7">1.1.-.-</ecNumber>
    </submittedName>
</protein>
<feature type="domain" description="Alcohol dehydrogenase iron-type/glycerol dehydrogenase GldA" evidence="5">
    <location>
        <begin position="37"/>
        <end position="205"/>
    </location>
</feature>
<dbReference type="GO" id="GO:0046872">
    <property type="term" value="F:metal ion binding"/>
    <property type="evidence" value="ECO:0007669"/>
    <property type="project" value="InterPro"/>
</dbReference>
<dbReference type="InterPro" id="IPR018211">
    <property type="entry name" value="ADH_Fe_CS"/>
</dbReference>
<gene>
    <name evidence="7" type="primary">eutG</name>
    <name evidence="7" type="ORF">OLEAN_C11360</name>
</gene>
<organism evidence="7 8">
    <name type="scientific">Oleispira antarctica RB-8</name>
    <dbReference type="NCBI Taxonomy" id="698738"/>
    <lineage>
        <taxon>Bacteria</taxon>
        <taxon>Pseudomonadati</taxon>
        <taxon>Pseudomonadota</taxon>
        <taxon>Gammaproteobacteria</taxon>
        <taxon>Oceanospirillales</taxon>
        <taxon>Oceanospirillaceae</taxon>
        <taxon>Oleispira</taxon>
    </lineage>
</organism>
<dbReference type="Pfam" id="PF25137">
    <property type="entry name" value="ADH_Fe_C"/>
    <property type="match status" value="1"/>
</dbReference>
<dbReference type="STRING" id="698738.OLEAN_C11360"/>
<evidence type="ECO:0000313" key="8">
    <source>
        <dbReference type="Proteomes" id="UP000032749"/>
    </source>
</evidence>
<dbReference type="PROSITE" id="PS00913">
    <property type="entry name" value="ADH_IRON_1"/>
    <property type="match status" value="1"/>
</dbReference>
<comment type="cofactor">
    <cofactor evidence="1">
        <name>Fe cation</name>
        <dbReference type="ChEBI" id="CHEBI:24875"/>
    </cofactor>
</comment>
<dbReference type="KEGG" id="oai:OLEAN_C11360"/>
<dbReference type="AlphaFoldDB" id="R4YL50"/>
<evidence type="ECO:0000259" key="5">
    <source>
        <dbReference type="Pfam" id="PF00465"/>
    </source>
</evidence>
<dbReference type="CDD" id="cd08551">
    <property type="entry name" value="Fe-ADH"/>
    <property type="match status" value="1"/>
</dbReference>
<evidence type="ECO:0000256" key="4">
    <source>
        <dbReference type="ARBA" id="ARBA00023027"/>
    </source>
</evidence>
<dbReference type="GO" id="GO:0004022">
    <property type="term" value="F:alcohol dehydrogenase (NAD+) activity"/>
    <property type="evidence" value="ECO:0007669"/>
    <property type="project" value="TreeGrafter"/>
</dbReference>
<reference evidence="7 8" key="1">
    <citation type="journal article" date="2013" name="Nat. Commun.">
        <title>Genome sequence and functional genomic analysis of the oil-degrading bacterium Oleispira antarctica.</title>
        <authorList>
            <person name="Kube M."/>
            <person name="Chernikova T.N."/>
            <person name="Al-Ramahi Y."/>
            <person name="Beloqui A."/>
            <person name="Lopez-Cortez N."/>
            <person name="Guazzaroni M.E."/>
            <person name="Heipieper H.J."/>
            <person name="Klages S."/>
            <person name="Kotsyurbenko O.R."/>
            <person name="Langer I."/>
            <person name="Nechitaylo T.Y."/>
            <person name="Lunsdorf H."/>
            <person name="Fernandez M."/>
            <person name="Juarez S."/>
            <person name="Ciordia S."/>
            <person name="Singer A."/>
            <person name="Kagan O."/>
            <person name="Egorova O."/>
            <person name="Petit P.A."/>
            <person name="Stogios P."/>
            <person name="Kim Y."/>
            <person name="Tchigvintsev A."/>
            <person name="Flick R."/>
            <person name="Denaro R."/>
            <person name="Genovese M."/>
            <person name="Albar J.P."/>
            <person name="Reva O.N."/>
            <person name="Martinez-Gomariz M."/>
            <person name="Tran H."/>
            <person name="Ferrer M."/>
            <person name="Savchenko A."/>
            <person name="Yakunin A.F."/>
            <person name="Yakimov M.M."/>
            <person name="Golyshina O.V."/>
            <person name="Reinhardt R."/>
            <person name="Golyshin P.N."/>
        </authorList>
    </citation>
    <scope>NUCLEOTIDE SEQUENCE [LARGE SCALE GENOMIC DNA]</scope>
</reference>
<evidence type="ECO:0000256" key="2">
    <source>
        <dbReference type="ARBA" id="ARBA00007358"/>
    </source>
</evidence>
<comment type="similarity">
    <text evidence="2">Belongs to the iron-containing alcohol dehydrogenase family.</text>
</comment>
<dbReference type="PROSITE" id="PS00060">
    <property type="entry name" value="ADH_IRON_2"/>
    <property type="match status" value="1"/>
</dbReference>
<keyword evidence="3 7" id="KW-0560">Oxidoreductase</keyword>
<dbReference type="PANTHER" id="PTHR11496">
    <property type="entry name" value="ALCOHOL DEHYDROGENASE"/>
    <property type="match status" value="1"/>
</dbReference>
<dbReference type="OrthoDB" id="9815791at2"/>
<dbReference type="InterPro" id="IPR056798">
    <property type="entry name" value="ADH_Fe_C"/>
</dbReference>
<name>R4YL50_OLEAN</name>
<dbReference type="Proteomes" id="UP000032749">
    <property type="component" value="Chromosome"/>
</dbReference>
<dbReference type="EC" id="1.1.-.-" evidence="7"/>
<evidence type="ECO:0000259" key="6">
    <source>
        <dbReference type="Pfam" id="PF25137"/>
    </source>
</evidence>
<keyword evidence="4" id="KW-0520">NAD</keyword>